<dbReference type="EMBL" id="JXXN02002527">
    <property type="protein sequence ID" value="THD22784.1"/>
    <property type="molecule type" value="Genomic_DNA"/>
</dbReference>
<evidence type="ECO:0000313" key="7">
    <source>
        <dbReference type="EMBL" id="THD22784.1"/>
    </source>
</evidence>
<dbReference type="AlphaFoldDB" id="A0A4E0R998"/>
<feature type="compositionally biased region" description="Basic and acidic residues" evidence="4">
    <location>
        <begin position="457"/>
        <end position="468"/>
    </location>
</feature>
<name>A0A4E0R998_FASHE</name>
<evidence type="ECO:0000259" key="5">
    <source>
        <dbReference type="PROSITE" id="PS01179"/>
    </source>
</evidence>
<dbReference type="InterPro" id="IPR036034">
    <property type="entry name" value="PDZ_sf"/>
</dbReference>
<dbReference type="SMART" id="SM00462">
    <property type="entry name" value="PTB"/>
    <property type="match status" value="1"/>
</dbReference>
<dbReference type="PANTHER" id="PTHR12345">
    <property type="entry name" value="SYNTENIN RELATED"/>
    <property type="match status" value="1"/>
</dbReference>
<organism evidence="7 8">
    <name type="scientific">Fasciola hepatica</name>
    <name type="common">Liver fluke</name>
    <dbReference type="NCBI Taxonomy" id="6192"/>
    <lineage>
        <taxon>Eukaryota</taxon>
        <taxon>Metazoa</taxon>
        <taxon>Spiralia</taxon>
        <taxon>Lophotrochozoa</taxon>
        <taxon>Platyhelminthes</taxon>
        <taxon>Trematoda</taxon>
        <taxon>Digenea</taxon>
        <taxon>Plagiorchiida</taxon>
        <taxon>Echinostomata</taxon>
        <taxon>Echinostomatoidea</taxon>
        <taxon>Fasciolidae</taxon>
        <taxon>Fasciola</taxon>
    </lineage>
</organism>
<dbReference type="SMART" id="SM00228">
    <property type="entry name" value="PDZ"/>
    <property type="match status" value="2"/>
</dbReference>
<dbReference type="GO" id="GO:0005737">
    <property type="term" value="C:cytoplasm"/>
    <property type="evidence" value="ECO:0007669"/>
    <property type="project" value="TreeGrafter"/>
</dbReference>
<feature type="region of interest" description="Disordered" evidence="4">
    <location>
        <begin position="300"/>
        <end position="538"/>
    </location>
</feature>
<feature type="compositionally biased region" description="Polar residues" evidence="4">
    <location>
        <begin position="396"/>
        <end position="407"/>
    </location>
</feature>
<dbReference type="FunFam" id="2.30.42.10:FF:000007">
    <property type="entry name" value="Amyloid beta A4 protein-binding family A member"/>
    <property type="match status" value="1"/>
</dbReference>
<evidence type="ECO:0000256" key="3">
    <source>
        <dbReference type="ARBA" id="ARBA00022737"/>
    </source>
</evidence>
<dbReference type="Pfam" id="PF00595">
    <property type="entry name" value="PDZ"/>
    <property type="match status" value="2"/>
</dbReference>
<dbReference type="InterPro" id="IPR001478">
    <property type="entry name" value="PDZ"/>
</dbReference>
<feature type="compositionally biased region" description="Basic and acidic residues" evidence="4">
    <location>
        <begin position="699"/>
        <end position="710"/>
    </location>
</feature>
<feature type="compositionally biased region" description="Basic and acidic residues" evidence="4">
    <location>
        <begin position="337"/>
        <end position="349"/>
    </location>
</feature>
<dbReference type="Proteomes" id="UP000230066">
    <property type="component" value="Unassembled WGS sequence"/>
</dbReference>
<dbReference type="PROSITE" id="PS01179">
    <property type="entry name" value="PID"/>
    <property type="match status" value="1"/>
</dbReference>
<gene>
    <name evidence="7" type="ORF">D915_006276</name>
</gene>
<comment type="caution">
    <text evidence="7">The sequence shown here is derived from an EMBL/GenBank/DDBJ whole genome shotgun (WGS) entry which is preliminary data.</text>
</comment>
<reference evidence="7" key="1">
    <citation type="submission" date="2019-03" db="EMBL/GenBank/DDBJ databases">
        <title>Improved annotation for the trematode Fasciola hepatica.</title>
        <authorList>
            <person name="Choi Y.-J."/>
            <person name="Martin J."/>
            <person name="Mitreva M."/>
        </authorList>
    </citation>
    <scope>NUCLEOTIDE SEQUENCE [LARGE SCALE GENOMIC DNA]</scope>
</reference>
<dbReference type="CDD" id="cd06720">
    <property type="entry name" value="PDZ1_APBA1_3-like"/>
    <property type="match status" value="1"/>
</dbReference>
<dbReference type="GO" id="GO:0005886">
    <property type="term" value="C:plasma membrane"/>
    <property type="evidence" value="ECO:0007669"/>
    <property type="project" value="TreeGrafter"/>
</dbReference>
<dbReference type="Gene3D" id="2.30.42.10">
    <property type="match status" value="2"/>
</dbReference>
<dbReference type="InterPro" id="IPR051230">
    <property type="entry name" value="APP-Binding"/>
</dbReference>
<sequence length="999" mass="110010">MIQGSEEIFSAPRISSSVSSISLGRGSCHLSTRNRRISPSDLDDTHSSVQPTSEDVKPTLLYGLPHNFYCDKSCSDNKRASGGQDISSKPSTRMTSWVPIATCSASTNTLEVTPTQRHLEEYLTEIPLHNSASYQVPLYQQTDLATHSPFLLRTVDRNSNASMMHSNLPTSDNLKNKVETKVTKKPQSLENIVSQDEDDVVSEFLCSHCDPQPIKNLPSVEDGLSSGSELDTPQVKCKVRSRRATDLRSCSPKLSGDYSIMCQQSRPMRPQVAGDVLVNPPLVQDIWDIVHEIKQTLNAEKAELDPPTEPNQKYSNMGSSVASSFTVPNSSLATVSRTREANASRDGHLSDSSQNPRQQRLIGIRPTTAPESSDGCERITVRASIEQSESGHESDGPSNAHSNSVPRQQYAADRTNNSPDEISADRETHQWTFPTASNTVYSSSEEDSIGADPQCSSRERSKPKDKLRSNNLSRKTGSCSIAPPETVSTHQNAATENGTAQQASSDSKSQNHSVRVHTPPSSKALDPRGEDYESDEDTEQLLNKSYQSDKPLYIPELKREANLQAERHNRVREVSVKHPDFPETLIHGVLFRASYLGSTQLLSQKQPTRNSRMYQAQEAVNRVKAPDGENQPSVSVALFVSTERIMLLNNNLQEILIDHELKTVSYIADIGEIFVLMARRPDPMVDQTVAETEVLSSVQKDEPNEAHDAGSEPGSSATQNVSPNRRKLDPSPSKPGSIQKTRDLPTKLVCHVLESQEARMIAQAVGHAFQLAYLDFLRKSGVEDLGSVKHLNYEEVLNQQEIFCDELTMFSDKDRHKQITIPKQRGEPLGIVIVSSGWGSLLPTALLANMNPTGPAARCGQLNIGNHIISVNEQSLVGLPLTTCQHIIKSCRNRTAVKLVVVDCPPVIEVLIRRPSLQYQLGFSVQDGVICSLLRGGIAERGGIRVDHRIIEINGQSVVAVSHEQIVHMLANAVGEIHIRTMPTSVYRLLTGQDTPNYI</sequence>
<evidence type="ECO:0000259" key="6">
    <source>
        <dbReference type="PROSITE" id="PS50106"/>
    </source>
</evidence>
<feature type="region of interest" description="Disordered" evidence="4">
    <location>
        <begin position="697"/>
        <end position="740"/>
    </location>
</feature>
<keyword evidence="1" id="KW-0813">Transport</keyword>
<dbReference type="PANTHER" id="PTHR12345:SF16">
    <property type="entry name" value="X11L, ISOFORM F-RELATED"/>
    <property type="match status" value="1"/>
</dbReference>
<feature type="compositionally biased region" description="Polar residues" evidence="4">
    <location>
        <begin position="469"/>
        <end position="479"/>
    </location>
</feature>
<keyword evidence="2" id="KW-0597">Phosphoprotein</keyword>
<evidence type="ECO:0000256" key="4">
    <source>
        <dbReference type="SAM" id="MobiDB-lite"/>
    </source>
</evidence>
<dbReference type="SUPFAM" id="SSF50156">
    <property type="entry name" value="PDZ domain-like"/>
    <property type="match status" value="2"/>
</dbReference>
<feature type="domain" description="PDZ" evidence="6">
    <location>
        <begin position="909"/>
        <end position="985"/>
    </location>
</feature>
<feature type="domain" description="PDZ" evidence="6">
    <location>
        <begin position="818"/>
        <end position="903"/>
    </location>
</feature>
<protein>
    <submittedName>
        <fullName evidence="7">Amyloid beta A4 protein-binding family A member 2</fullName>
    </submittedName>
</protein>
<feature type="compositionally biased region" description="Polar residues" evidence="4">
    <location>
        <begin position="310"/>
        <end position="336"/>
    </location>
</feature>
<dbReference type="InterPro" id="IPR006020">
    <property type="entry name" value="PTB/PI_dom"/>
</dbReference>
<proteinExistence type="predicted"/>
<dbReference type="CDD" id="cd06793">
    <property type="entry name" value="PDZ2_APBA1_3-like"/>
    <property type="match status" value="1"/>
</dbReference>
<feature type="region of interest" description="Disordered" evidence="4">
    <location>
        <begin position="32"/>
        <end position="54"/>
    </location>
</feature>
<dbReference type="PROSITE" id="PS50106">
    <property type="entry name" value="PDZ"/>
    <property type="match status" value="2"/>
</dbReference>
<evidence type="ECO:0000256" key="2">
    <source>
        <dbReference type="ARBA" id="ARBA00022553"/>
    </source>
</evidence>
<feature type="domain" description="PID" evidence="5">
    <location>
        <begin position="588"/>
        <end position="783"/>
    </location>
</feature>
<dbReference type="Pfam" id="PF00640">
    <property type="entry name" value="PID"/>
    <property type="match status" value="2"/>
</dbReference>
<keyword evidence="8" id="KW-1185">Reference proteome</keyword>
<dbReference type="GO" id="GO:0043197">
    <property type="term" value="C:dendritic spine"/>
    <property type="evidence" value="ECO:0007669"/>
    <property type="project" value="TreeGrafter"/>
</dbReference>
<feature type="compositionally biased region" description="Polar residues" evidence="4">
    <location>
        <begin position="486"/>
        <end position="513"/>
    </location>
</feature>
<dbReference type="GO" id="GO:0007268">
    <property type="term" value="P:chemical synaptic transmission"/>
    <property type="evidence" value="ECO:0007669"/>
    <property type="project" value="TreeGrafter"/>
</dbReference>
<dbReference type="SUPFAM" id="SSF50729">
    <property type="entry name" value="PH domain-like"/>
    <property type="match status" value="1"/>
</dbReference>
<dbReference type="InterPro" id="IPR011993">
    <property type="entry name" value="PH-like_dom_sf"/>
</dbReference>
<feature type="compositionally biased region" description="Polar residues" evidence="4">
    <location>
        <begin position="713"/>
        <end position="723"/>
    </location>
</feature>
<dbReference type="Gene3D" id="2.30.29.30">
    <property type="entry name" value="Pleckstrin-homology domain (PH domain)/Phosphotyrosine-binding domain (PTB)"/>
    <property type="match status" value="1"/>
</dbReference>
<evidence type="ECO:0000256" key="1">
    <source>
        <dbReference type="ARBA" id="ARBA00022448"/>
    </source>
</evidence>
<keyword evidence="3" id="KW-0677">Repeat</keyword>
<evidence type="ECO:0000313" key="8">
    <source>
        <dbReference type="Proteomes" id="UP000230066"/>
    </source>
</evidence>
<dbReference type="CDD" id="cd01208">
    <property type="entry name" value="PTB_X11"/>
    <property type="match status" value="1"/>
</dbReference>
<feature type="compositionally biased region" description="Polar residues" evidence="4">
    <location>
        <begin position="430"/>
        <end position="443"/>
    </location>
</feature>
<accession>A0A4E0R998</accession>